<protein>
    <recommendedName>
        <fullName evidence="3">DUF4160 domain-containing protein</fullName>
    </recommendedName>
</protein>
<reference evidence="1" key="1">
    <citation type="journal article" date="2011" name="Environ. Microbiol.">
        <title>Genomic insights into the metabolic potential of the polycyclic aromatic hydrocarbon degrading sulfate-reducing Deltaproteobacterium N47.</title>
        <authorList>
            <person name="Bergmann F."/>
            <person name="Selesi D."/>
            <person name="Weinmaier T."/>
            <person name="Tischler P."/>
            <person name="Rattei T."/>
            <person name="Meckenstock R.U."/>
        </authorList>
    </citation>
    <scope>NUCLEOTIDE SEQUENCE</scope>
</reference>
<dbReference type="AlphaFoldDB" id="E1YBZ1"/>
<name>E1YBZ1_9BACT</name>
<dbReference type="EMBL" id="FR695868">
    <property type="protein sequence ID" value="CBX28085.1"/>
    <property type="molecule type" value="Genomic_DNA"/>
</dbReference>
<gene>
    <name evidence="2" type="ORF">N47_E40800</name>
    <name evidence="1" type="ORF">N47_G34090</name>
</gene>
<dbReference type="EMBL" id="FR695877">
    <property type="protein sequence ID" value="CBX30568.1"/>
    <property type="molecule type" value="Genomic_DNA"/>
</dbReference>
<accession>E1YBZ1</accession>
<organism evidence="1">
    <name type="scientific">uncultured Desulfobacterium sp</name>
    <dbReference type="NCBI Taxonomy" id="201089"/>
    <lineage>
        <taxon>Bacteria</taxon>
        <taxon>Pseudomonadati</taxon>
        <taxon>Thermodesulfobacteriota</taxon>
        <taxon>Desulfobacteria</taxon>
        <taxon>Desulfobacterales</taxon>
        <taxon>Desulfobacteriaceae</taxon>
        <taxon>Desulfobacterium</taxon>
        <taxon>environmental samples</taxon>
    </lineage>
</organism>
<proteinExistence type="predicted"/>
<dbReference type="InterPro" id="IPR025427">
    <property type="entry name" value="DUF4160"/>
</dbReference>
<evidence type="ECO:0000313" key="1">
    <source>
        <dbReference type="EMBL" id="CBX28085.1"/>
    </source>
</evidence>
<sequence>MPTVFRFGPYRFFFYASDHDEPHHIHVERDDKVAKYWLDPIRLQNSGGFNRLELKQIYSIIEKNQESLMEAWNEYFGR</sequence>
<evidence type="ECO:0008006" key="3">
    <source>
        <dbReference type="Google" id="ProtNLM"/>
    </source>
</evidence>
<dbReference type="Pfam" id="PF13711">
    <property type="entry name" value="DUF4160"/>
    <property type="match status" value="1"/>
</dbReference>
<evidence type="ECO:0000313" key="2">
    <source>
        <dbReference type="EMBL" id="CBX30568.1"/>
    </source>
</evidence>